<proteinExistence type="predicted"/>
<dbReference type="Proteomes" id="UP000017837">
    <property type="component" value="Unassembled WGS sequence"/>
</dbReference>
<evidence type="ECO:0000313" key="2">
    <source>
        <dbReference type="Proteomes" id="UP000017837"/>
    </source>
</evidence>
<dbReference type="RefSeq" id="WP_018079923.1">
    <property type="nucleotide sequence ID" value="NZ_AQWM01000001.1"/>
</dbReference>
<comment type="caution">
    <text evidence="1">The sequence shown here is derived from an EMBL/GenBank/DDBJ whole genome shotgun (WGS) entry which is preliminary data.</text>
</comment>
<gene>
    <name evidence="1" type="ORF">ABENE_11735</name>
</gene>
<dbReference type="eggNOG" id="ENOG5032W8K">
    <property type="taxonomic scope" value="Bacteria"/>
</dbReference>
<dbReference type="STRING" id="1121022.GCA_000376105_00242"/>
<organism evidence="1 2">
    <name type="scientific">Asticcacaulis benevestitus DSM 16100 = ATCC BAA-896</name>
    <dbReference type="NCBI Taxonomy" id="1121022"/>
    <lineage>
        <taxon>Bacteria</taxon>
        <taxon>Pseudomonadati</taxon>
        <taxon>Pseudomonadota</taxon>
        <taxon>Alphaproteobacteria</taxon>
        <taxon>Caulobacterales</taxon>
        <taxon>Caulobacteraceae</taxon>
        <taxon>Asticcacaulis</taxon>
    </lineage>
</organism>
<evidence type="ECO:0000313" key="1">
    <source>
        <dbReference type="EMBL" id="ESQ90636.1"/>
    </source>
</evidence>
<dbReference type="OrthoDB" id="7632623at2"/>
<dbReference type="EMBL" id="AWGB01000022">
    <property type="protein sequence ID" value="ESQ90636.1"/>
    <property type="molecule type" value="Genomic_DNA"/>
</dbReference>
<keyword evidence="2" id="KW-1185">Reference proteome</keyword>
<protein>
    <recommendedName>
        <fullName evidence="3">Flagellar basal-body protein FlbY</fullName>
    </recommendedName>
</protein>
<dbReference type="AlphaFoldDB" id="V4PQT3"/>
<accession>V4PQT3</accession>
<evidence type="ECO:0008006" key="3">
    <source>
        <dbReference type="Google" id="ProtNLM"/>
    </source>
</evidence>
<reference evidence="1 2" key="1">
    <citation type="journal article" date="2014" name="Nature">
        <title>Sequential evolution of bacterial morphology by co-option of a developmental regulator.</title>
        <authorList>
            <person name="Jiang C."/>
            <person name="Brown P.J."/>
            <person name="Ducret A."/>
            <person name="Brun Y.V."/>
        </authorList>
    </citation>
    <scope>NUCLEOTIDE SEQUENCE [LARGE SCALE GENOMIC DNA]</scope>
    <source>
        <strain evidence="1 2">DSM 16100</strain>
    </source>
</reference>
<name>V4PQT3_9CAUL</name>
<sequence>MALSAASPSDRAAQLIALTIRLGERLVGETACLEAHRPQDIYEGIEETRNLSNLYRHESMRIKSDPSLLNGLTANEKKALREATELFQERLHRYELAVTAAKTVTEGIISAVAEDLSARRTQNSPYGARGRTVVSGPQSFNFGKKA</sequence>
<dbReference type="PATRIC" id="fig|1121022.4.peg.2380"/>